<accession>G8Y6I9</accession>
<name>G8Y6I9_PICSO</name>
<dbReference type="EMBL" id="FO082049">
    <property type="protein sequence ID" value="CCE83188.1"/>
    <property type="molecule type" value="Genomic_DNA"/>
</dbReference>
<dbReference type="Proteomes" id="UP000005222">
    <property type="component" value="Chromosome L"/>
</dbReference>
<dbReference type="OrthoDB" id="4025539at2759"/>
<dbReference type="InParanoid" id="G8Y6I9"/>
<dbReference type="HOGENOM" id="CLU_1046279_0_0_1"/>
<feature type="compositionally biased region" description="Basic and acidic residues" evidence="1">
    <location>
        <begin position="33"/>
        <end position="46"/>
    </location>
</feature>
<sequence>MGIKSAFTELVGQRHSGESPWQARSESSPGSPRLDRPSDRRERSDSRFLGIQVNQSDIDLAAEEFYRASKLRHSCASAAVPAQEEQREASNSSASATQNRAAAEPRRSRRIMLPHERNMSPVQTDDALSSSEPTSDNEETEDEIPPYHATLHKYLDLLSYDPRIVPCLRVNRALIKDESELFASISSLVSYNILPESINPFLISHIDDRHYDDLIPDLFASLDENNTYSGRGIRSSFAPDYISVQSNTSFDSDYRYALYLSRVENY</sequence>
<dbReference type="AlphaFoldDB" id="G8Y6I9"/>
<keyword evidence="4" id="KW-1185">Reference proteome</keyword>
<gene>
    <name evidence="3" type="primary">Piso0_003760</name>
    <name evidence="2" type="ORF">GNLVRS01_PISO0K01968g</name>
    <name evidence="3" type="ORF">GNLVRS01_PISO0L01969g</name>
</gene>
<feature type="region of interest" description="Disordered" evidence="1">
    <location>
        <begin position="82"/>
        <end position="143"/>
    </location>
</feature>
<reference evidence="3" key="1">
    <citation type="submission" date="2011-10" db="EMBL/GenBank/DDBJ databases">
        <authorList>
            <person name="Genoscope - CEA"/>
        </authorList>
    </citation>
    <scope>NUCLEOTIDE SEQUENCE</scope>
</reference>
<evidence type="ECO:0000313" key="3">
    <source>
        <dbReference type="EMBL" id="CCE84219.1"/>
    </source>
</evidence>
<evidence type="ECO:0000256" key="1">
    <source>
        <dbReference type="SAM" id="MobiDB-lite"/>
    </source>
</evidence>
<evidence type="ECO:0000313" key="2">
    <source>
        <dbReference type="EMBL" id="CCE83188.1"/>
    </source>
</evidence>
<feature type="compositionally biased region" description="Polar residues" evidence="1">
    <location>
        <begin position="120"/>
        <end position="134"/>
    </location>
</feature>
<feature type="compositionally biased region" description="Polar residues" evidence="1">
    <location>
        <begin position="89"/>
        <end position="100"/>
    </location>
</feature>
<dbReference type="Proteomes" id="UP000005222">
    <property type="component" value="Chromosome K"/>
</dbReference>
<protein>
    <submittedName>
        <fullName evidence="3">Piso0_003760 protein</fullName>
    </submittedName>
</protein>
<proteinExistence type="predicted"/>
<evidence type="ECO:0000313" key="4">
    <source>
        <dbReference type="Proteomes" id="UP000005222"/>
    </source>
</evidence>
<feature type="region of interest" description="Disordered" evidence="1">
    <location>
        <begin position="1"/>
        <end position="48"/>
    </location>
</feature>
<dbReference type="EMBL" id="FO082048">
    <property type="protein sequence ID" value="CCE84219.1"/>
    <property type="molecule type" value="Genomic_DNA"/>
</dbReference>
<organism evidence="3 4">
    <name type="scientific">Pichia sorbitophila (strain ATCC MYA-4447 / BCRC 22081 / CBS 7064 / NBRC 10061 / NRRL Y-12695)</name>
    <name type="common">Hybrid yeast</name>
    <dbReference type="NCBI Taxonomy" id="559304"/>
    <lineage>
        <taxon>Eukaryota</taxon>
        <taxon>Fungi</taxon>
        <taxon>Dikarya</taxon>
        <taxon>Ascomycota</taxon>
        <taxon>Saccharomycotina</taxon>
        <taxon>Pichiomycetes</taxon>
        <taxon>Debaryomycetaceae</taxon>
        <taxon>Millerozyma</taxon>
    </lineage>
</organism>
<reference evidence="4" key="2">
    <citation type="journal article" date="2012" name="G3 (Bethesda)">
        <title>Pichia sorbitophila, an interspecies yeast hybrid reveals early steps of genome resolution following polyploidization.</title>
        <authorList>
            <person name="Leh Louis V."/>
            <person name="Despons L."/>
            <person name="Friedrich A."/>
            <person name="Martin T."/>
            <person name="Durrens P."/>
            <person name="Casaregola S."/>
            <person name="Neuveglise C."/>
            <person name="Fairhead C."/>
            <person name="Marck C."/>
            <person name="Cruz J.A."/>
            <person name="Straub M.L."/>
            <person name="Kugler V."/>
            <person name="Sacerdot C."/>
            <person name="Uzunov Z."/>
            <person name="Thierry A."/>
            <person name="Weiss S."/>
            <person name="Bleykasten C."/>
            <person name="De Montigny J."/>
            <person name="Jacques N."/>
            <person name="Jung P."/>
            <person name="Lemaire M."/>
            <person name="Mallet S."/>
            <person name="Morel G."/>
            <person name="Richard G.F."/>
            <person name="Sarkar A."/>
            <person name="Savel G."/>
            <person name="Schacherer J."/>
            <person name="Seret M.L."/>
            <person name="Talla E."/>
            <person name="Samson G."/>
            <person name="Jubin C."/>
            <person name="Poulain J."/>
            <person name="Vacherie B."/>
            <person name="Barbe V."/>
            <person name="Pelletier E."/>
            <person name="Sherman D.J."/>
            <person name="Westhof E."/>
            <person name="Weissenbach J."/>
            <person name="Baret P.V."/>
            <person name="Wincker P."/>
            <person name="Gaillardin C."/>
            <person name="Dujon B."/>
            <person name="Souciet J.L."/>
        </authorList>
    </citation>
    <scope>NUCLEOTIDE SEQUENCE [LARGE SCALE GENOMIC DNA]</scope>
    <source>
        <strain evidence="4">ATCC MYA-4447 / BCRC 22081 / CBS 7064 / NBRC 10061 / NRRL Y-12695</strain>
    </source>
</reference>
<dbReference type="STRING" id="559304.G8Y6I9"/>
<dbReference type="eggNOG" id="ENOG502T5JQ">
    <property type="taxonomic scope" value="Eukaryota"/>
</dbReference>